<organism evidence="3">
    <name type="scientific">Aphanomyces invadans</name>
    <dbReference type="NCBI Taxonomy" id="157072"/>
    <lineage>
        <taxon>Eukaryota</taxon>
        <taxon>Sar</taxon>
        <taxon>Stramenopiles</taxon>
        <taxon>Oomycota</taxon>
        <taxon>Saprolegniomycetes</taxon>
        <taxon>Saprolegniales</taxon>
        <taxon>Verrucalvaceae</taxon>
        <taxon>Aphanomyces</taxon>
    </lineage>
</organism>
<dbReference type="SUPFAM" id="SSF57184">
    <property type="entry name" value="Growth factor receptor domain"/>
    <property type="match status" value="3"/>
</dbReference>
<dbReference type="eggNOG" id="KOG1217">
    <property type="taxonomic scope" value="Eukaryota"/>
</dbReference>
<dbReference type="VEuPathDB" id="FungiDB:H310_04806"/>
<dbReference type="Gene3D" id="2.60.40.2030">
    <property type="match status" value="1"/>
</dbReference>
<dbReference type="OrthoDB" id="200667at2759"/>
<dbReference type="SMART" id="SM01411">
    <property type="entry name" value="Ephrin_rec_like"/>
    <property type="match status" value="10"/>
</dbReference>
<dbReference type="eggNOG" id="KOG0379">
    <property type="taxonomic scope" value="Eukaryota"/>
</dbReference>
<keyword evidence="1" id="KW-0732">Signal</keyword>
<gene>
    <name evidence="3" type="ORF">H310_04806</name>
</gene>
<feature type="domain" description="Tyrosine-protein kinase ephrin type A/B receptor-like" evidence="2">
    <location>
        <begin position="451"/>
        <end position="501"/>
    </location>
</feature>
<dbReference type="STRING" id="157072.A0A024UAK0"/>
<dbReference type="RefSeq" id="XP_008867533.1">
    <property type="nucleotide sequence ID" value="XM_008869311.1"/>
</dbReference>
<accession>A0A024UAK0</accession>
<protein>
    <recommendedName>
        <fullName evidence="2">Tyrosine-protein kinase ephrin type A/B receptor-like domain-containing protein</fullName>
    </recommendedName>
</protein>
<proteinExistence type="predicted"/>
<dbReference type="InterPro" id="IPR015915">
    <property type="entry name" value="Kelch-typ_b-propeller"/>
</dbReference>
<dbReference type="Gene3D" id="2.120.10.80">
    <property type="entry name" value="Kelch-type beta propeller"/>
    <property type="match status" value="2"/>
</dbReference>
<dbReference type="EMBL" id="KI913959">
    <property type="protein sequence ID" value="ETW03304.1"/>
    <property type="molecule type" value="Genomic_DNA"/>
</dbReference>
<dbReference type="Pfam" id="PF07699">
    <property type="entry name" value="Ephrin_rec_like"/>
    <property type="match status" value="5"/>
</dbReference>
<dbReference type="InterPro" id="IPR009030">
    <property type="entry name" value="Growth_fac_rcpt_cys_sf"/>
</dbReference>
<feature type="domain" description="Tyrosine-protein kinase ephrin type A/B receptor-like" evidence="2">
    <location>
        <begin position="599"/>
        <end position="639"/>
    </location>
</feature>
<feature type="chain" id="PRO_5001538089" description="Tyrosine-protein kinase ephrin type A/B receptor-like domain-containing protein" evidence="1">
    <location>
        <begin position="22"/>
        <end position="1572"/>
    </location>
</feature>
<dbReference type="InterPro" id="IPR011641">
    <property type="entry name" value="Tyr-kin_ephrin_A/B_rcpt-like"/>
</dbReference>
<sequence>MRQLAAVCAAVTCKSLASVFAADPCTSYPSLTVTPPTCTAVQVGSNTPHVSHTSSILSSWIVIVGGYAISTGQPVTTNTVMLFDPAAIPASVVIPTLSVGYTVPKLIPTSVQPGSRAEHSSIVWDDAIVIYGGQNTDFMNDMWRLCVGSSGSSGRWDEVTPSMGFVPSARKGHSALVYATNSTTMVAMVFGGMLGTTYQDTNDLYFTIISKSAGSTACQTTRPIVLWQRVTTVTNSTGGRPSPRSYHTMVLNPSSSASRFSNCAIVYGGQSTVDNTIMDDMWSLCPEPSTPSNTPVEQQTFVWTQLAPSGTKMPFPRFGHAAIVPIPNRFIIWGGSYRFPNDYLNDAWEYDLYLQRWIALALVVDGATPISPRRFHSATYTAQRQLILLGGLDRYSLKDSSAIQCTYTSSQCAAGSVAMFCNATDEIVCQPCPAGYFAAEGARQCGVCPSGTYSTDGSANCTDCPMGTYNVQSASPSLASCERCPIGTFSTSIRATSYATCQSCPAGSFSNVVGSTGCTPCAAGTFSSANASLCTACVAGTFSAAAASSCSNCAPGSYTPFPSMSSCLACPLGMYSNATAAQCTACPLGTASSRVMGSLADCVACAAGSYADSLGQSTCTLCPDGSASSVVGSSSRASCTLCPMGTFSKAIKSTCTPCPRSTYAHQTGLAACFACPANTFTNGSTLATSMAACIPCPVGTQLHAASGTCTNCPPGTRRNVNTSGCVLCPPGSFTATEDDAQATQCTACSPMQASSSYGSSSCDGCTLGTYSSNQWSTCLACATPCPIGRNGLVCSNQGTCAYGGCTCNSNSYGFACGSIVQLAATTTSGVIYFATSNNTILYDNVTNSVTLQREGGCRGALSVVVSTGGGNATATNGGLSVGWTATVTFTDQQVTKTLTLPLHTVTQGCASLRLVLSDPYPSQVSSNVSATDGANVVILVQATTVATTSVLQVVATTTGYNISIAVSSTAATSTSVTLPPLAMPSINTFLYFDTNVDLTVVPLVPAMLAALEAQFALKDWRFAHNMNGTPAFINDAAGLYTRLNAIASVAATPFHGEFLNATYLSSLPWAPGALRQVVVFTAATAIAASTSAASIRQECVQANAIPLFFTSTGAFPTMSALASNMGIGAIRSYTPSTFVTTLGQLLEAESPVGFYVVSNPYTLVQAASGTRQAVTLSFRKATAMDPSPIFVVANALGLGVLQLTLFTSLSSCSPPPAAAPTWPVSTGWIAPYSLTTDLAAQWTLQTSPSTQTTLVAQSSPQGPGMTIQTSSKASYAQMVPVHLQPATPLIVRAYVKGSVSTGSIELVLYASNGATRVALPLLTVNPSLPDWQFVYARVILNDTTMSLQLVVNTSTTLQVANLGMYPEPAFACQCGPGFFVHKGACQRCPSGFSCGGGVLSACTKQTYSFGAFATCKPCLPGWTCSGGLALPCPKGTYTTDATTCVPCPAGFKCFQGQKTSCAAGTFAPGNSSVCSLCLPGTYASSGGAKDCAVCPPGYTSNYRRDHCIPCAAGTTSTQGEKGFRCKSCEKNTFALAGATTCTSCPKGSMTLLPGSLWCLACPSTSTDPHCLP</sequence>
<dbReference type="GeneID" id="20081856"/>
<feature type="domain" description="Tyrosine-protein kinase ephrin type A/B receptor-like" evidence="2">
    <location>
        <begin position="645"/>
        <end position="682"/>
    </location>
</feature>
<dbReference type="Pfam" id="PF24681">
    <property type="entry name" value="Kelch_KLHDC2_KLHL20_DRC7"/>
    <property type="match status" value="1"/>
</dbReference>
<name>A0A024UAK0_9STRA</name>
<feature type="signal peptide" evidence="1">
    <location>
        <begin position="1"/>
        <end position="21"/>
    </location>
</feature>
<dbReference type="PANTHER" id="PTHR46967:SF2">
    <property type="entry name" value="SUSHI, VON WILLEBRAND FACTOR TYPE A, EGF AND PENTRAXIN DOMAIN-CONTAINING PROTEIN 1-LIKE"/>
    <property type="match status" value="1"/>
</dbReference>
<dbReference type="InterPro" id="IPR038081">
    <property type="entry name" value="CalX-like_sf"/>
</dbReference>
<feature type="domain" description="Tyrosine-protein kinase ephrin type A/B receptor-like" evidence="2">
    <location>
        <begin position="1464"/>
        <end position="1500"/>
    </location>
</feature>
<dbReference type="PANTHER" id="PTHR46967">
    <property type="entry name" value="INSULIN-LIKE GROWTH FACTOR BINDING PROTEIN,N-TERMINAL"/>
    <property type="match status" value="1"/>
</dbReference>
<evidence type="ECO:0000256" key="1">
    <source>
        <dbReference type="SAM" id="SignalP"/>
    </source>
</evidence>
<evidence type="ECO:0000259" key="2">
    <source>
        <dbReference type="Pfam" id="PF07699"/>
    </source>
</evidence>
<dbReference type="Gene3D" id="2.10.50.10">
    <property type="entry name" value="Tumor Necrosis Factor Receptor, subunit A, domain 2"/>
    <property type="match status" value="6"/>
</dbReference>
<reference evidence="3" key="1">
    <citation type="submission" date="2013-12" db="EMBL/GenBank/DDBJ databases">
        <title>The Genome Sequence of Aphanomyces invadans NJM9701.</title>
        <authorList>
            <consortium name="The Broad Institute Genomics Platform"/>
            <person name="Russ C."/>
            <person name="Tyler B."/>
            <person name="van West P."/>
            <person name="Dieguez-Uribeondo J."/>
            <person name="Young S.K."/>
            <person name="Zeng Q."/>
            <person name="Gargeya S."/>
            <person name="Fitzgerald M."/>
            <person name="Abouelleil A."/>
            <person name="Alvarado L."/>
            <person name="Chapman S.B."/>
            <person name="Gainer-Dewar J."/>
            <person name="Goldberg J."/>
            <person name="Griggs A."/>
            <person name="Gujja S."/>
            <person name="Hansen M."/>
            <person name="Howarth C."/>
            <person name="Imamovic A."/>
            <person name="Ireland A."/>
            <person name="Larimer J."/>
            <person name="McCowan C."/>
            <person name="Murphy C."/>
            <person name="Pearson M."/>
            <person name="Poon T.W."/>
            <person name="Priest M."/>
            <person name="Roberts A."/>
            <person name="Saif S."/>
            <person name="Shea T."/>
            <person name="Sykes S."/>
            <person name="Wortman J."/>
            <person name="Nusbaum C."/>
            <person name="Birren B."/>
        </authorList>
    </citation>
    <scope>NUCLEOTIDE SEQUENCE [LARGE SCALE GENOMIC DNA]</scope>
    <source>
        <strain evidence="3">NJM9701</strain>
    </source>
</reference>
<evidence type="ECO:0000313" key="3">
    <source>
        <dbReference type="EMBL" id="ETW03304.1"/>
    </source>
</evidence>
<dbReference type="SUPFAM" id="SSF141072">
    <property type="entry name" value="CalX-like"/>
    <property type="match status" value="1"/>
</dbReference>
<feature type="domain" description="Tyrosine-protein kinase ephrin type A/B receptor-like" evidence="2">
    <location>
        <begin position="540"/>
        <end position="581"/>
    </location>
</feature>
<dbReference type="SUPFAM" id="SSF117281">
    <property type="entry name" value="Kelch motif"/>
    <property type="match status" value="2"/>
</dbReference>